<dbReference type="AlphaFoldDB" id="A0A0N4ZLJ0"/>
<organism evidence="1 2">
    <name type="scientific">Parastrongyloides trichosuri</name>
    <name type="common">Possum-specific nematode worm</name>
    <dbReference type="NCBI Taxonomy" id="131310"/>
    <lineage>
        <taxon>Eukaryota</taxon>
        <taxon>Metazoa</taxon>
        <taxon>Ecdysozoa</taxon>
        <taxon>Nematoda</taxon>
        <taxon>Chromadorea</taxon>
        <taxon>Rhabditida</taxon>
        <taxon>Tylenchina</taxon>
        <taxon>Panagrolaimomorpha</taxon>
        <taxon>Strongyloidoidea</taxon>
        <taxon>Strongyloididae</taxon>
        <taxon>Parastrongyloides</taxon>
    </lineage>
</organism>
<evidence type="ECO:0000313" key="2">
    <source>
        <dbReference type="WBParaSite" id="PTRK_0000935200.1"/>
    </source>
</evidence>
<dbReference type="Proteomes" id="UP000038045">
    <property type="component" value="Unplaced"/>
</dbReference>
<dbReference type="SUPFAM" id="SSF49854">
    <property type="entry name" value="Spermadhesin, CUB domain"/>
    <property type="match status" value="1"/>
</dbReference>
<protein>
    <submittedName>
        <fullName evidence="2">Astacin domain-containing protein</fullName>
    </submittedName>
</protein>
<accession>A0A0N4ZLJ0</accession>
<dbReference type="WBParaSite" id="PTRK_0000935200.1">
    <property type="protein sequence ID" value="PTRK_0000935200.1"/>
    <property type="gene ID" value="PTRK_0000935200"/>
</dbReference>
<evidence type="ECO:0000313" key="1">
    <source>
        <dbReference type="Proteomes" id="UP000038045"/>
    </source>
</evidence>
<sequence length="197" mass="22246">TITALGSFSGWHEKTIGQKSIESFNEYKLFNYLYCNYTCPTQHTCYRGGYQDPNKCGHCKCPYPFVEPLCSNLKQNEGYCANVQDLKATEGEQKRGFATQHSSCYVYISAPQNQKVRINITALNFQIPENERCSAGYSNVVEVIYGKERSVMGLCLCATIGGSYSNVSITSYNHELFFVFKASMFAPSVEFYYMAVN</sequence>
<dbReference type="Gene3D" id="2.60.120.290">
    <property type="entry name" value="Spermadhesin, CUB domain"/>
    <property type="match status" value="1"/>
</dbReference>
<dbReference type="InterPro" id="IPR035914">
    <property type="entry name" value="Sperma_CUB_dom_sf"/>
</dbReference>
<name>A0A0N4ZLJ0_PARTI</name>
<proteinExistence type="predicted"/>
<keyword evidence="1" id="KW-1185">Reference proteome</keyword>
<reference evidence="2" key="1">
    <citation type="submission" date="2017-02" db="UniProtKB">
        <authorList>
            <consortium name="WormBaseParasite"/>
        </authorList>
    </citation>
    <scope>IDENTIFICATION</scope>
</reference>